<name>A0A4R9KA03_9LEPT</name>
<feature type="binding site" description="axial binding residue" evidence="9">
    <location>
        <position position="96"/>
    </location>
    <ligand>
        <name>heme c</name>
        <dbReference type="ChEBI" id="CHEBI:61717"/>
        <label>1</label>
    </ligand>
    <ligandPart>
        <name>Fe</name>
        <dbReference type="ChEBI" id="CHEBI:18248"/>
    </ligandPart>
</feature>
<evidence type="ECO:0000256" key="7">
    <source>
        <dbReference type="ARBA" id="ARBA00023004"/>
    </source>
</evidence>
<dbReference type="PROSITE" id="PS51007">
    <property type="entry name" value="CYTC"/>
    <property type="match status" value="2"/>
</dbReference>
<dbReference type="RefSeq" id="WP_135622054.1">
    <property type="nucleotide sequence ID" value="NZ_RQGD01000010.1"/>
</dbReference>
<dbReference type="PANTHER" id="PTHR30600:SF7">
    <property type="entry name" value="CYTOCHROME C PEROXIDASE-RELATED"/>
    <property type="match status" value="1"/>
</dbReference>
<dbReference type="GO" id="GO:0042597">
    <property type="term" value="C:periplasmic space"/>
    <property type="evidence" value="ECO:0007669"/>
    <property type="project" value="UniProtKB-SubCell"/>
</dbReference>
<evidence type="ECO:0000256" key="3">
    <source>
        <dbReference type="ARBA" id="ARBA00022723"/>
    </source>
</evidence>
<proteinExistence type="predicted"/>
<dbReference type="SUPFAM" id="SSF46626">
    <property type="entry name" value="Cytochrome c"/>
    <property type="match status" value="2"/>
</dbReference>
<keyword evidence="12" id="KW-1185">Reference proteome</keyword>
<dbReference type="Gene3D" id="1.10.760.10">
    <property type="entry name" value="Cytochrome c-like domain"/>
    <property type="match status" value="2"/>
</dbReference>
<dbReference type="AlphaFoldDB" id="A0A4R9KA03"/>
<evidence type="ECO:0000256" key="4">
    <source>
        <dbReference type="ARBA" id="ARBA00022729"/>
    </source>
</evidence>
<dbReference type="GO" id="GO:0009055">
    <property type="term" value="F:electron transfer activity"/>
    <property type="evidence" value="ECO:0007669"/>
    <property type="project" value="InterPro"/>
</dbReference>
<dbReference type="InterPro" id="IPR051395">
    <property type="entry name" value="Cytochrome_c_Peroxidase/MauG"/>
</dbReference>
<evidence type="ECO:0000259" key="10">
    <source>
        <dbReference type="PROSITE" id="PS51007"/>
    </source>
</evidence>
<keyword evidence="4" id="KW-0732">Signal</keyword>
<evidence type="ECO:0000313" key="12">
    <source>
        <dbReference type="Proteomes" id="UP000297693"/>
    </source>
</evidence>
<dbReference type="GO" id="GO:0046872">
    <property type="term" value="F:metal ion binding"/>
    <property type="evidence" value="ECO:0007669"/>
    <property type="project" value="UniProtKB-KW"/>
</dbReference>
<evidence type="ECO:0000256" key="9">
    <source>
        <dbReference type="PIRSR" id="PIRSR000294-2"/>
    </source>
</evidence>
<dbReference type="InterPro" id="IPR009056">
    <property type="entry name" value="Cyt_c-like_dom"/>
</dbReference>
<dbReference type="EMBL" id="RQGD01000010">
    <property type="protein sequence ID" value="TGL62290.1"/>
    <property type="molecule type" value="Genomic_DNA"/>
</dbReference>
<evidence type="ECO:0000256" key="2">
    <source>
        <dbReference type="ARBA" id="ARBA00022617"/>
    </source>
</evidence>
<evidence type="ECO:0000256" key="8">
    <source>
        <dbReference type="PIRSR" id="PIRSR000294-1"/>
    </source>
</evidence>
<dbReference type="GO" id="GO:0004130">
    <property type="term" value="F:cytochrome-c peroxidase activity"/>
    <property type="evidence" value="ECO:0007669"/>
    <property type="project" value="TreeGrafter"/>
</dbReference>
<protein>
    <submittedName>
        <fullName evidence="11">Cytochrome-c peroxidase</fullName>
    </submittedName>
</protein>
<sequence length="344" mass="38103">MGLNQTGILFLIAMFLSCNSQNFLHSRDKSLKELPLTLLVGARLDLQEEAKTKIGSLPLISPGSEMDTPAMIRLGEKIFRDNSLSLNSVQSCSTCHLLSGNNVGTDGQPTSLGTFGQMGRRNTPSIFNVGFLNTIFWDGRKSSLLDQALLPFVDQSEMALASSDDLLARLNAKSEYANLFSSAYPLDPAIQLNSVKSSLSAFERTLVSKSRFDDFVNGNPYAITLAEKEGLRLFLDLNCMNCHAGPMLGGNKFVKLDTKYNYNPKDLGRFEFTGIETDKYFFRTPSLRNVALTAPYFHDGSVRSIEEAVRRMNEYEAPRPISEAEVTSLVTFLRSLSDKTKTSI</sequence>
<feature type="domain" description="Cytochrome c" evidence="10">
    <location>
        <begin position="70"/>
        <end position="174"/>
    </location>
</feature>
<feature type="binding site" description="axial binding residue" evidence="9">
    <location>
        <position position="312"/>
    </location>
    <ligand>
        <name>heme c</name>
        <dbReference type="ChEBI" id="CHEBI:61717"/>
        <label>2</label>
    </ligand>
    <ligandPart>
        <name>Fe</name>
        <dbReference type="ChEBI" id="CHEBI:18248"/>
    </ligandPart>
</feature>
<comment type="PTM">
    <text evidence="8">Binds 2 heme groups per subunit.</text>
</comment>
<dbReference type="InterPro" id="IPR026259">
    <property type="entry name" value="MauG/Cytc_peroxidase"/>
</dbReference>
<gene>
    <name evidence="11" type="ORF">EHQ58_03565</name>
</gene>
<evidence type="ECO:0000313" key="11">
    <source>
        <dbReference type="EMBL" id="TGL62290.1"/>
    </source>
</evidence>
<keyword evidence="11" id="KW-0575">Peroxidase</keyword>
<dbReference type="Pfam" id="PF00034">
    <property type="entry name" value="Cytochrom_C"/>
    <property type="match status" value="1"/>
</dbReference>
<feature type="binding site" description="covalent" evidence="8">
    <location>
        <position position="95"/>
    </location>
    <ligand>
        <name>heme c</name>
        <dbReference type="ChEBI" id="CHEBI:61717"/>
        <label>1</label>
    </ligand>
</feature>
<comment type="cofactor">
    <cofactor evidence="8">
        <name>heme</name>
        <dbReference type="ChEBI" id="CHEBI:30413"/>
    </cofactor>
    <text evidence="8">Binds 2 heme groups.</text>
</comment>
<dbReference type="OrthoDB" id="320550at2"/>
<keyword evidence="5" id="KW-0574">Periplasm</keyword>
<keyword evidence="6" id="KW-0560">Oxidoreductase</keyword>
<feature type="binding site" description="covalent" evidence="8">
    <location>
        <position position="239"/>
    </location>
    <ligand>
        <name>heme c</name>
        <dbReference type="ChEBI" id="CHEBI:61717"/>
        <label>2</label>
    </ligand>
</feature>
<dbReference type="PANTHER" id="PTHR30600">
    <property type="entry name" value="CYTOCHROME C PEROXIDASE-RELATED"/>
    <property type="match status" value="1"/>
</dbReference>
<comment type="subcellular location">
    <subcellularLocation>
        <location evidence="1">Periplasm</location>
    </subcellularLocation>
</comment>
<organism evidence="11 12">
    <name type="scientific">Leptospira ognonensis</name>
    <dbReference type="NCBI Taxonomy" id="2484945"/>
    <lineage>
        <taxon>Bacteria</taxon>
        <taxon>Pseudomonadati</taxon>
        <taxon>Spirochaetota</taxon>
        <taxon>Spirochaetia</taxon>
        <taxon>Leptospirales</taxon>
        <taxon>Leptospiraceae</taxon>
        <taxon>Leptospira</taxon>
    </lineage>
</organism>
<feature type="binding site" description="covalent" evidence="8">
    <location>
        <position position="92"/>
    </location>
    <ligand>
        <name>heme c</name>
        <dbReference type="ChEBI" id="CHEBI:61717"/>
        <label>1</label>
    </ligand>
</feature>
<dbReference type="GO" id="GO:0020037">
    <property type="term" value="F:heme binding"/>
    <property type="evidence" value="ECO:0007669"/>
    <property type="project" value="InterPro"/>
</dbReference>
<dbReference type="Pfam" id="PF03150">
    <property type="entry name" value="CCP_MauG"/>
    <property type="match status" value="1"/>
</dbReference>
<evidence type="ECO:0000256" key="6">
    <source>
        <dbReference type="ARBA" id="ARBA00023002"/>
    </source>
</evidence>
<accession>A0A4R9KA03</accession>
<dbReference type="InterPro" id="IPR036909">
    <property type="entry name" value="Cyt_c-like_dom_sf"/>
</dbReference>
<comment type="caution">
    <text evidence="11">The sequence shown here is derived from an EMBL/GenBank/DDBJ whole genome shotgun (WGS) entry which is preliminary data.</text>
</comment>
<feature type="binding site" description="covalent" evidence="8">
    <location>
        <position position="242"/>
    </location>
    <ligand>
        <name>heme c</name>
        <dbReference type="ChEBI" id="CHEBI:61717"/>
        <label>2</label>
    </ligand>
</feature>
<evidence type="ECO:0000256" key="1">
    <source>
        <dbReference type="ARBA" id="ARBA00004418"/>
    </source>
</evidence>
<feature type="binding site" description="axial binding residue" evidence="9">
    <location>
        <position position="243"/>
    </location>
    <ligand>
        <name>heme c</name>
        <dbReference type="ChEBI" id="CHEBI:61717"/>
        <label>2</label>
    </ligand>
    <ligandPart>
        <name>Fe</name>
        <dbReference type="ChEBI" id="CHEBI:18248"/>
    </ligandPart>
</feature>
<keyword evidence="3 9" id="KW-0479">Metal-binding</keyword>
<evidence type="ECO:0000256" key="5">
    <source>
        <dbReference type="ARBA" id="ARBA00022764"/>
    </source>
</evidence>
<dbReference type="Proteomes" id="UP000297693">
    <property type="component" value="Unassembled WGS sequence"/>
</dbReference>
<keyword evidence="7 9" id="KW-0408">Iron</keyword>
<keyword evidence="2 8" id="KW-0349">Heme</keyword>
<feature type="domain" description="Cytochrome c" evidence="10">
    <location>
        <begin position="225"/>
        <end position="337"/>
    </location>
</feature>
<dbReference type="PIRSF" id="PIRSF000294">
    <property type="entry name" value="Cytochrome-c_peroxidase"/>
    <property type="match status" value="1"/>
</dbReference>
<dbReference type="InterPro" id="IPR004852">
    <property type="entry name" value="Di-haem_cyt_c_peroxidsae"/>
</dbReference>
<reference evidence="11" key="1">
    <citation type="journal article" date="2019" name="PLoS Negl. Trop. Dis.">
        <title>Revisiting the worldwide diversity of Leptospira species in the environment.</title>
        <authorList>
            <person name="Vincent A.T."/>
            <person name="Schiettekatte O."/>
            <person name="Bourhy P."/>
            <person name="Veyrier F.J."/>
            <person name="Picardeau M."/>
        </authorList>
    </citation>
    <scope>NUCLEOTIDE SEQUENCE [LARGE SCALE GENOMIC DNA]</scope>
    <source>
        <strain evidence="11">201702476</strain>
    </source>
</reference>